<keyword evidence="2" id="KW-0472">Membrane</keyword>
<accession>A0A8T9C2I1</accession>
<keyword evidence="2" id="KW-1133">Transmembrane helix</keyword>
<keyword evidence="4" id="KW-1185">Reference proteome</keyword>
<dbReference type="EMBL" id="QGMK01001170">
    <property type="protein sequence ID" value="TVY73150.1"/>
    <property type="molecule type" value="Genomic_DNA"/>
</dbReference>
<protein>
    <submittedName>
        <fullName evidence="3">Uncharacterized protein</fullName>
    </submittedName>
</protein>
<sequence>MSNTAGDSRSLLKRGESDVSELSVSHRHSYHRMDSSQDLNDPAPSLPSPVPSTTATFEGDSAAGLGISNKRTSIQRVPVGSRIASMSSPRAVSSPFSTAQNSPLIIEPSKPLLGSPRNIYEGAMGRQAYGSEEEQDVTKGRDSVFHEDFAGEDDRRRMVDNDTLNDNEHRGACPPAHDFHSKRSSWVSISILGLSLFSTIFSGLYIFVPIWQPRYGHIISSKGNLTLSTASTLFALFAKTIEISFVTVFITFLAMLIALLYTTASDALVSPHLKFGKLEHKMIYGLAQASYGNPTFITANCATPVTRMMDPTYGGNACISIDYAGQAYHNSIAYMSTWSVISAGNGTSSNLAERPQAPGMLYDNTTVTGSWILRDTSDVTVAHQKYNRVINNISLAMPHAGVLAAALNPRNAILQPDDLAGLGQYSLQASVVSPVVNVLCINMNKTELAPLVYVTWPNATTTNVSTVPGQKMAWPGYEGDSQVLPGKQYANSTVVDDLFWWGEKYGRQPPIFPMYPIDYNTLTNITSPYSDSVYLLVKSPNTTDYTMCQMRSFVTPSCSTHYNVSGTAGGHLEALCEDPTDKMAYSKSTTDAPTVKSTDWRNVAAGWMLAVSLNTGITNSNASTSRQLSQFVIPTPVSGDVKLNATLPSLSEYLAVMVGSTLLSSTTLSTYYHYWNWTEPDLPDPVYLPFNASLTSQQYASGPTQRWEGIFYVPLLLVFVTNVFCLVYLFLRPGLVTDYTEPQNLFALAINSPPSQALDGSCGAGPRGNQLNADWHVKQDQTSGHVYMADGGSTSATPVLPQDYELRRRQATNDRSFTSYSKLSSSRSSWL</sequence>
<feature type="transmembrane region" description="Helical" evidence="2">
    <location>
        <begin position="186"/>
        <end position="207"/>
    </location>
</feature>
<dbReference type="OrthoDB" id="4721035at2759"/>
<feature type="transmembrane region" description="Helical" evidence="2">
    <location>
        <begin position="219"/>
        <end position="237"/>
    </location>
</feature>
<dbReference type="AlphaFoldDB" id="A0A8T9C2I1"/>
<name>A0A8T9C2I1_9HELO</name>
<evidence type="ECO:0000256" key="2">
    <source>
        <dbReference type="SAM" id="Phobius"/>
    </source>
</evidence>
<comment type="caution">
    <text evidence="3">The sequence shown here is derived from an EMBL/GenBank/DDBJ whole genome shotgun (WGS) entry which is preliminary data.</text>
</comment>
<feature type="transmembrane region" description="Helical" evidence="2">
    <location>
        <begin position="709"/>
        <end position="731"/>
    </location>
</feature>
<gene>
    <name evidence="3" type="ORF">LSUE1_G006034</name>
</gene>
<evidence type="ECO:0000256" key="1">
    <source>
        <dbReference type="SAM" id="MobiDB-lite"/>
    </source>
</evidence>
<evidence type="ECO:0000313" key="4">
    <source>
        <dbReference type="Proteomes" id="UP000469558"/>
    </source>
</evidence>
<dbReference type="Proteomes" id="UP000469558">
    <property type="component" value="Unassembled WGS sequence"/>
</dbReference>
<reference evidence="3 4" key="1">
    <citation type="submission" date="2018-05" db="EMBL/GenBank/DDBJ databases">
        <title>Genome sequencing and assembly of the regulated plant pathogen Lachnellula willkommii and related sister species for the development of diagnostic species identification markers.</title>
        <authorList>
            <person name="Giroux E."/>
            <person name="Bilodeau G."/>
        </authorList>
    </citation>
    <scope>NUCLEOTIDE SEQUENCE [LARGE SCALE GENOMIC DNA]</scope>
    <source>
        <strain evidence="3 4">CBS 268.59</strain>
    </source>
</reference>
<keyword evidence="2" id="KW-0812">Transmembrane</keyword>
<evidence type="ECO:0000313" key="3">
    <source>
        <dbReference type="EMBL" id="TVY73150.1"/>
    </source>
</evidence>
<organism evidence="3 4">
    <name type="scientific">Lachnellula suecica</name>
    <dbReference type="NCBI Taxonomy" id="602035"/>
    <lineage>
        <taxon>Eukaryota</taxon>
        <taxon>Fungi</taxon>
        <taxon>Dikarya</taxon>
        <taxon>Ascomycota</taxon>
        <taxon>Pezizomycotina</taxon>
        <taxon>Leotiomycetes</taxon>
        <taxon>Helotiales</taxon>
        <taxon>Lachnaceae</taxon>
        <taxon>Lachnellula</taxon>
    </lineage>
</organism>
<proteinExistence type="predicted"/>
<feature type="transmembrane region" description="Helical" evidence="2">
    <location>
        <begin position="243"/>
        <end position="264"/>
    </location>
</feature>
<feature type="region of interest" description="Disordered" evidence="1">
    <location>
        <begin position="1"/>
        <end position="69"/>
    </location>
</feature>